<dbReference type="RefSeq" id="WP_132279242.1">
    <property type="nucleotide sequence ID" value="NZ_SMGQ01000011.1"/>
</dbReference>
<dbReference type="Gene3D" id="3.10.350.10">
    <property type="entry name" value="LysM domain"/>
    <property type="match status" value="4"/>
</dbReference>
<evidence type="ECO:0000313" key="3">
    <source>
        <dbReference type="EMBL" id="TCK97821.1"/>
    </source>
</evidence>
<dbReference type="Proteomes" id="UP000294545">
    <property type="component" value="Unassembled WGS sequence"/>
</dbReference>
<protein>
    <submittedName>
        <fullName evidence="3">LysM repeat protein</fullName>
    </submittedName>
</protein>
<dbReference type="GO" id="GO:0008932">
    <property type="term" value="F:lytic endotransglycosylase activity"/>
    <property type="evidence" value="ECO:0007669"/>
    <property type="project" value="TreeGrafter"/>
</dbReference>
<evidence type="ECO:0000259" key="1">
    <source>
        <dbReference type="PROSITE" id="PS50943"/>
    </source>
</evidence>
<organism evidence="3 4">
    <name type="scientific">Natranaerovirga hydrolytica</name>
    <dbReference type="NCBI Taxonomy" id="680378"/>
    <lineage>
        <taxon>Bacteria</taxon>
        <taxon>Bacillati</taxon>
        <taxon>Bacillota</taxon>
        <taxon>Clostridia</taxon>
        <taxon>Lachnospirales</taxon>
        <taxon>Natranaerovirgaceae</taxon>
        <taxon>Natranaerovirga</taxon>
    </lineage>
</organism>
<dbReference type="PANTHER" id="PTHR33734:SF22">
    <property type="entry name" value="MEMBRANE-BOUND LYTIC MUREIN TRANSGLYCOSYLASE D"/>
    <property type="match status" value="1"/>
</dbReference>
<dbReference type="PROSITE" id="PS51782">
    <property type="entry name" value="LYSM"/>
    <property type="match status" value="4"/>
</dbReference>
<reference evidence="3 4" key="1">
    <citation type="submission" date="2019-03" db="EMBL/GenBank/DDBJ databases">
        <title>Genomic Encyclopedia of Type Strains, Phase IV (KMG-IV): sequencing the most valuable type-strain genomes for metagenomic binning, comparative biology and taxonomic classification.</title>
        <authorList>
            <person name="Goeker M."/>
        </authorList>
    </citation>
    <scope>NUCLEOTIDE SEQUENCE [LARGE SCALE GENOMIC DNA]</scope>
    <source>
        <strain evidence="3 4">DSM 24176</strain>
    </source>
</reference>
<comment type="caution">
    <text evidence="3">The sequence shown here is derived from an EMBL/GenBank/DDBJ whole genome shotgun (WGS) entry which is preliminary data.</text>
</comment>
<dbReference type="AlphaFoldDB" id="A0A4V2Q1I9"/>
<dbReference type="Pfam" id="PF01476">
    <property type="entry name" value="LysM"/>
    <property type="match status" value="4"/>
</dbReference>
<keyword evidence="4" id="KW-1185">Reference proteome</keyword>
<feature type="domain" description="LysM" evidence="2">
    <location>
        <begin position="257"/>
        <end position="301"/>
    </location>
</feature>
<evidence type="ECO:0000259" key="2">
    <source>
        <dbReference type="PROSITE" id="PS51782"/>
    </source>
</evidence>
<dbReference type="PANTHER" id="PTHR33734">
    <property type="entry name" value="LYSM DOMAIN-CONTAINING GPI-ANCHORED PROTEIN 2"/>
    <property type="match status" value="1"/>
</dbReference>
<accession>A0A4V2Q1I9</accession>
<evidence type="ECO:0000313" key="4">
    <source>
        <dbReference type="Proteomes" id="UP000294545"/>
    </source>
</evidence>
<feature type="domain" description="LysM" evidence="2">
    <location>
        <begin position="93"/>
        <end position="136"/>
    </location>
</feature>
<feature type="domain" description="LysM" evidence="2">
    <location>
        <begin position="196"/>
        <end position="239"/>
    </location>
</feature>
<proteinExistence type="predicted"/>
<dbReference type="SUPFAM" id="SSF54106">
    <property type="entry name" value="LysM domain"/>
    <property type="match status" value="4"/>
</dbReference>
<dbReference type="CDD" id="cd00118">
    <property type="entry name" value="LysM"/>
    <property type="match status" value="4"/>
</dbReference>
<sequence length="447" mass="50336">MSWVKNYTLNENSQGELELIIYLNPYDVEMAKLELEGKFDKDVIYSKTQEFIKEKCGHIKIKSVKILLGGIVLATIPFSGFASEVSASGQESQVYTVKSGDTLWKIANHFNTSVSTLKSINNISSDMIYVNQVLDIPSPHYSNTYTVQSGDTLWKIANDFNTTIHNIMSINGLENSKIYPGQVLQIQEASHSIDTHTYTVKSGDTLWQIAQNHNVSVRELKAYNNITNDMINIGQTLKIPNSNIKTKTEIEPIKSYMTHTVASGDNFWDLAIEYRIPMEELLEVNNMNLNTALKLGDTLTIPTYNIPIKETVSANHGELLDWWSEARYVFAINDVATVVDFETGRSFQVKRTIGANHADSEPLTKEDTAIAKSIWGGYSWATRPVLIQINGRQVAASMSYMPHSIQYIEDNNFEGHFDIHFLNSTRHVDGAVDENHQRDVQRAAGMI</sequence>
<dbReference type="InterPro" id="IPR036779">
    <property type="entry name" value="LysM_dom_sf"/>
</dbReference>
<feature type="domain" description="LysM" evidence="2">
    <location>
        <begin position="143"/>
        <end position="186"/>
    </location>
</feature>
<dbReference type="EMBL" id="SMGQ01000011">
    <property type="protein sequence ID" value="TCK97821.1"/>
    <property type="molecule type" value="Genomic_DNA"/>
</dbReference>
<dbReference type="PROSITE" id="PS50943">
    <property type="entry name" value="HTH_CROC1"/>
    <property type="match status" value="1"/>
</dbReference>
<feature type="domain" description="HTH cro/C1-type" evidence="1">
    <location>
        <begin position="99"/>
        <end position="117"/>
    </location>
</feature>
<dbReference type="SMART" id="SM00257">
    <property type="entry name" value="LysM"/>
    <property type="match status" value="4"/>
</dbReference>
<name>A0A4V2Q1I9_9FIRM</name>
<dbReference type="InterPro" id="IPR001387">
    <property type="entry name" value="Cro/C1-type_HTH"/>
</dbReference>
<dbReference type="InterPro" id="IPR018392">
    <property type="entry name" value="LysM"/>
</dbReference>
<gene>
    <name evidence="3" type="ORF">EDC19_0223</name>
</gene>
<dbReference type="OrthoDB" id="529831at2"/>